<dbReference type="Gene3D" id="3.50.50.60">
    <property type="entry name" value="FAD/NAD(P)-binding domain"/>
    <property type="match status" value="1"/>
</dbReference>
<evidence type="ECO:0000259" key="3">
    <source>
        <dbReference type="Pfam" id="PF01494"/>
    </source>
</evidence>
<dbReference type="InterPro" id="IPR036188">
    <property type="entry name" value="FAD/NAD-bd_sf"/>
</dbReference>
<comment type="caution">
    <text evidence="4">The sequence shown here is derived from an EMBL/GenBank/DDBJ whole genome shotgun (WGS) entry which is preliminary data.</text>
</comment>
<dbReference type="PANTHER" id="PTHR43004:SF6">
    <property type="entry name" value="FAD_NAD(P)-BINDING OXIDOREDUCTASE FAMILY PROTEIN"/>
    <property type="match status" value="1"/>
</dbReference>
<evidence type="ECO:0000256" key="2">
    <source>
        <dbReference type="ARBA" id="ARBA00022827"/>
    </source>
</evidence>
<keyword evidence="2" id="KW-0274">FAD</keyword>
<reference evidence="4" key="2">
    <citation type="submission" date="2023-06" db="EMBL/GenBank/DDBJ databases">
        <authorList>
            <person name="Swenson N.G."/>
            <person name="Wegrzyn J.L."/>
            <person name="Mcevoy S.L."/>
        </authorList>
    </citation>
    <scope>NUCLEOTIDE SEQUENCE</scope>
    <source>
        <strain evidence="4">NS2018</strain>
        <tissue evidence="4">Leaf</tissue>
    </source>
</reference>
<dbReference type="PANTHER" id="PTHR43004">
    <property type="entry name" value="TRK SYSTEM POTASSIUM UPTAKE PROTEIN"/>
    <property type="match status" value="1"/>
</dbReference>
<evidence type="ECO:0000256" key="1">
    <source>
        <dbReference type="ARBA" id="ARBA00022630"/>
    </source>
</evidence>
<dbReference type="Proteomes" id="UP001168877">
    <property type="component" value="Unassembled WGS sequence"/>
</dbReference>
<evidence type="ECO:0000313" key="5">
    <source>
        <dbReference type="Proteomes" id="UP001168877"/>
    </source>
</evidence>
<dbReference type="GO" id="GO:0006744">
    <property type="term" value="P:ubiquinone biosynthetic process"/>
    <property type="evidence" value="ECO:0007669"/>
    <property type="project" value="TreeGrafter"/>
</dbReference>
<dbReference type="InterPro" id="IPR002938">
    <property type="entry name" value="FAD-bd"/>
</dbReference>
<reference evidence="4" key="1">
    <citation type="journal article" date="2022" name="Plant J.">
        <title>Strategies of tolerance reflected in two North American maple genomes.</title>
        <authorList>
            <person name="McEvoy S.L."/>
            <person name="Sezen U.U."/>
            <person name="Trouern-Trend A."/>
            <person name="McMahon S.M."/>
            <person name="Schaberg P.G."/>
            <person name="Yang J."/>
            <person name="Wegrzyn J.L."/>
            <person name="Swenson N.G."/>
        </authorList>
    </citation>
    <scope>NUCLEOTIDE SEQUENCE</scope>
    <source>
        <strain evidence="4">NS2018</strain>
    </source>
</reference>
<keyword evidence="1" id="KW-0285">Flavoprotein</keyword>
<dbReference type="GO" id="GO:0071949">
    <property type="term" value="F:FAD binding"/>
    <property type="evidence" value="ECO:0007669"/>
    <property type="project" value="InterPro"/>
</dbReference>
<dbReference type="GO" id="GO:0005739">
    <property type="term" value="C:mitochondrion"/>
    <property type="evidence" value="ECO:0007669"/>
    <property type="project" value="TreeGrafter"/>
</dbReference>
<dbReference type="Pfam" id="PF01494">
    <property type="entry name" value="FAD_binding_3"/>
    <property type="match status" value="1"/>
</dbReference>
<dbReference type="InterPro" id="IPR050641">
    <property type="entry name" value="RIFMO-like"/>
</dbReference>
<dbReference type="EMBL" id="JAUESC010000387">
    <property type="protein sequence ID" value="KAK0573050.1"/>
    <property type="molecule type" value="Genomic_DNA"/>
</dbReference>
<feature type="domain" description="FAD-binding" evidence="3">
    <location>
        <begin position="3"/>
        <end position="191"/>
    </location>
</feature>
<dbReference type="GO" id="GO:0016709">
    <property type="term" value="F:oxidoreductase activity, acting on paired donors, with incorporation or reduction of molecular oxygen, NAD(P)H as one donor, and incorporation of one atom of oxygen"/>
    <property type="evidence" value="ECO:0007669"/>
    <property type="project" value="UniProtKB-ARBA"/>
</dbReference>
<proteinExistence type="predicted"/>
<organism evidence="4 5">
    <name type="scientific">Acer saccharum</name>
    <name type="common">Sugar maple</name>
    <dbReference type="NCBI Taxonomy" id="4024"/>
    <lineage>
        <taxon>Eukaryota</taxon>
        <taxon>Viridiplantae</taxon>
        <taxon>Streptophyta</taxon>
        <taxon>Embryophyta</taxon>
        <taxon>Tracheophyta</taxon>
        <taxon>Spermatophyta</taxon>
        <taxon>Magnoliopsida</taxon>
        <taxon>eudicotyledons</taxon>
        <taxon>Gunneridae</taxon>
        <taxon>Pentapetalae</taxon>
        <taxon>rosids</taxon>
        <taxon>malvids</taxon>
        <taxon>Sapindales</taxon>
        <taxon>Sapindaceae</taxon>
        <taxon>Hippocastanoideae</taxon>
        <taxon>Acereae</taxon>
        <taxon>Acer</taxon>
    </lineage>
</organism>
<dbReference type="AlphaFoldDB" id="A0AA39RFV4"/>
<keyword evidence="5" id="KW-1185">Reference proteome</keyword>
<protein>
    <recommendedName>
        <fullName evidence="3">FAD-binding domain-containing protein</fullName>
    </recommendedName>
</protein>
<name>A0AA39RFV4_ACESA</name>
<accession>A0AA39RFV4</accession>
<dbReference type="PRINTS" id="PR00420">
    <property type="entry name" value="RNGMNOXGNASE"/>
</dbReference>
<dbReference type="Gene3D" id="3.30.9.10">
    <property type="entry name" value="D-Amino Acid Oxidase, subunit A, domain 2"/>
    <property type="match status" value="1"/>
</dbReference>
<dbReference type="SUPFAM" id="SSF51905">
    <property type="entry name" value="FAD/NAD(P)-binding domain"/>
    <property type="match status" value="1"/>
</dbReference>
<evidence type="ECO:0000313" key="4">
    <source>
        <dbReference type="EMBL" id="KAK0573050.1"/>
    </source>
</evidence>
<gene>
    <name evidence="4" type="ORF">LWI29_002335</name>
</gene>
<sequence>MGKKILMGHECVSINATDQCMNVTASFLKEGKHMERNIRCNILIATDGAGSTVRKLAGIDIRGEQDLQKLVSVHFLSRDLGDYLLNERPGMLFFVFNTEVIGVLVAHDLKQGEFVLQLPFFPPQQNLEDFSPEICKKLIIKLVRRELSNVDVIDVKPWVMHAEVAEKYVCCDSRIILAGDAAHRFPPAGGFDRLPFPTLPIVFETSKQPWPFLLLLVSIQLLPTLVRHAQLSESLLNESNPLGSSVFTACKTKAYIRRREEPLTPVSRRGSWFQEIISTLDLVSGDKMKFLLIKAPLEVSYDLACAAFKVAEDFEVSIKLVNDVSSTWKNLSWILPQNMITIEDI</sequence>